<dbReference type="PROSITE" id="PS51257">
    <property type="entry name" value="PROKAR_LIPOPROTEIN"/>
    <property type="match status" value="1"/>
</dbReference>
<keyword evidence="4" id="KW-0132">Cell division</keyword>
<evidence type="ECO:0000313" key="13">
    <source>
        <dbReference type="Proteomes" id="UP000660861"/>
    </source>
</evidence>
<feature type="domain" description="PPIase FKBP-type" evidence="11">
    <location>
        <begin position="74"/>
        <end position="134"/>
    </location>
</feature>
<evidence type="ECO:0000256" key="8">
    <source>
        <dbReference type="ARBA" id="ARBA00023306"/>
    </source>
</evidence>
<dbReference type="InterPro" id="IPR027304">
    <property type="entry name" value="Trigger_fact/SurA_dom_sf"/>
</dbReference>
<dbReference type="Pfam" id="PF05698">
    <property type="entry name" value="Trigger_C"/>
    <property type="match status" value="1"/>
</dbReference>
<accession>A0A926EAY8</accession>
<comment type="catalytic activity">
    <reaction evidence="1 10">
        <text>[protein]-peptidylproline (omega=180) = [protein]-peptidylproline (omega=0)</text>
        <dbReference type="Rhea" id="RHEA:16237"/>
        <dbReference type="Rhea" id="RHEA-COMP:10747"/>
        <dbReference type="Rhea" id="RHEA-COMP:10748"/>
        <dbReference type="ChEBI" id="CHEBI:83833"/>
        <dbReference type="ChEBI" id="CHEBI:83834"/>
        <dbReference type="EC" id="5.2.1.8"/>
    </reaction>
</comment>
<dbReference type="SUPFAM" id="SSF109998">
    <property type="entry name" value="Triger factor/SurA peptide-binding domain-like"/>
    <property type="match status" value="1"/>
</dbReference>
<dbReference type="RefSeq" id="WP_262398284.1">
    <property type="nucleotide sequence ID" value="NZ_JACRTC010000008.1"/>
</dbReference>
<evidence type="ECO:0000256" key="2">
    <source>
        <dbReference type="ARBA" id="ARBA00004496"/>
    </source>
</evidence>
<proteinExistence type="inferred from homology"/>
<dbReference type="EC" id="5.2.1.8" evidence="10"/>
<dbReference type="AlphaFoldDB" id="A0A926EAY8"/>
<keyword evidence="13" id="KW-1185">Reference proteome</keyword>
<protein>
    <recommendedName>
        <fullName evidence="10">peptidylprolyl isomerase</fullName>
        <ecNumber evidence="10">5.2.1.8</ecNumber>
    </recommendedName>
</protein>
<evidence type="ECO:0000259" key="11">
    <source>
        <dbReference type="PROSITE" id="PS50059"/>
    </source>
</evidence>
<dbReference type="GO" id="GO:0003755">
    <property type="term" value="F:peptidyl-prolyl cis-trans isomerase activity"/>
    <property type="evidence" value="ECO:0007669"/>
    <property type="project" value="UniProtKB-KW"/>
</dbReference>
<dbReference type="PROSITE" id="PS50059">
    <property type="entry name" value="FKBP_PPIASE"/>
    <property type="match status" value="1"/>
</dbReference>
<comment type="function">
    <text evidence="9">Involved in protein export. Acts as a chaperone by maintaining the newly synthesized protein in an open conformation. Functions as a peptidyl-prolyl cis-trans isomerase.</text>
</comment>
<name>A0A926EAY8_9FIRM</name>
<keyword evidence="7 10" id="KW-0413">Isomerase</keyword>
<evidence type="ECO:0000256" key="1">
    <source>
        <dbReference type="ARBA" id="ARBA00000971"/>
    </source>
</evidence>
<evidence type="ECO:0000256" key="7">
    <source>
        <dbReference type="ARBA" id="ARBA00023235"/>
    </source>
</evidence>
<evidence type="ECO:0000256" key="5">
    <source>
        <dbReference type="ARBA" id="ARBA00023110"/>
    </source>
</evidence>
<evidence type="ECO:0000256" key="3">
    <source>
        <dbReference type="ARBA" id="ARBA00005464"/>
    </source>
</evidence>
<evidence type="ECO:0000313" key="12">
    <source>
        <dbReference type="EMBL" id="MBC8571190.1"/>
    </source>
</evidence>
<evidence type="ECO:0000256" key="6">
    <source>
        <dbReference type="ARBA" id="ARBA00023186"/>
    </source>
</evidence>
<dbReference type="Gene3D" id="3.10.50.40">
    <property type="match status" value="1"/>
</dbReference>
<dbReference type="InterPro" id="IPR001179">
    <property type="entry name" value="PPIase_FKBP_dom"/>
</dbReference>
<dbReference type="Gene3D" id="1.10.3120.10">
    <property type="entry name" value="Trigger factor, C-terminal domain"/>
    <property type="match status" value="1"/>
</dbReference>
<dbReference type="GO" id="GO:0051301">
    <property type="term" value="P:cell division"/>
    <property type="evidence" value="ECO:0007669"/>
    <property type="project" value="UniProtKB-KW"/>
</dbReference>
<evidence type="ECO:0000256" key="10">
    <source>
        <dbReference type="PROSITE-ProRule" id="PRU00277"/>
    </source>
</evidence>
<comment type="similarity">
    <text evidence="3">Belongs to the FKBP-type PPIase family. Tig subfamily.</text>
</comment>
<sequence>MKKRAICAALLCLAIVAGGCAKKDEYVKLGDYKGLEVKVASYEVTDAELDTQIQRLLQDKATTEEVTDRPVQDGDIVNIDYEGLLDGEAFEGGSAEGQDLTIGSNSFIEGFETGLIGANIGETKALNLTFPDPYKNNPDMAGKAVVFNVKVNGIKKSVTPEFNDAFVQTLGDQYKTVDDYKNALRTSLEEQKKQSVESDKITSLRQTLFEKCEILKYPDGALDDYIKEMTDYYTNYAASVELSLADFLQQNMGMTEAEFQEEAKKTAEQNVGLELIINAIAEKEKITIGDDEYKELCAKYSEQFGFESEEKFIEYYGGEEEVRKNMLSDKVMEFVSDNAVEVAA</sequence>
<dbReference type="InterPro" id="IPR005215">
    <property type="entry name" value="Trig_fac"/>
</dbReference>
<dbReference type="Pfam" id="PF00254">
    <property type="entry name" value="FKBP_C"/>
    <property type="match status" value="1"/>
</dbReference>
<dbReference type="InterPro" id="IPR046357">
    <property type="entry name" value="PPIase_dom_sf"/>
</dbReference>
<dbReference type="GO" id="GO:0005737">
    <property type="term" value="C:cytoplasm"/>
    <property type="evidence" value="ECO:0007669"/>
    <property type="project" value="UniProtKB-SubCell"/>
</dbReference>
<dbReference type="InterPro" id="IPR037041">
    <property type="entry name" value="Trigger_fac_C_sf"/>
</dbReference>
<keyword evidence="6" id="KW-0143">Chaperone</keyword>
<organism evidence="12 13">
    <name type="scientific">Zongyangia hominis</name>
    <dbReference type="NCBI Taxonomy" id="2763677"/>
    <lineage>
        <taxon>Bacteria</taxon>
        <taxon>Bacillati</taxon>
        <taxon>Bacillota</taxon>
        <taxon>Clostridia</taxon>
        <taxon>Eubacteriales</taxon>
        <taxon>Oscillospiraceae</taxon>
        <taxon>Zongyangia</taxon>
    </lineage>
</organism>
<gene>
    <name evidence="12" type="primary">tig</name>
    <name evidence="12" type="ORF">H8709_10175</name>
</gene>
<dbReference type="SUPFAM" id="SSF54534">
    <property type="entry name" value="FKBP-like"/>
    <property type="match status" value="1"/>
</dbReference>
<reference evidence="12" key="1">
    <citation type="submission" date="2020-08" db="EMBL/GenBank/DDBJ databases">
        <title>Genome public.</title>
        <authorList>
            <person name="Liu C."/>
            <person name="Sun Q."/>
        </authorList>
    </citation>
    <scope>NUCLEOTIDE SEQUENCE</scope>
    <source>
        <strain evidence="12">NSJ-54</strain>
    </source>
</reference>
<dbReference type="Proteomes" id="UP000660861">
    <property type="component" value="Unassembled WGS sequence"/>
</dbReference>
<evidence type="ECO:0000256" key="4">
    <source>
        <dbReference type="ARBA" id="ARBA00022618"/>
    </source>
</evidence>
<keyword evidence="5 10" id="KW-0697">Rotamase</keyword>
<dbReference type="GO" id="GO:0015031">
    <property type="term" value="P:protein transport"/>
    <property type="evidence" value="ECO:0007669"/>
    <property type="project" value="InterPro"/>
</dbReference>
<evidence type="ECO:0000256" key="9">
    <source>
        <dbReference type="ARBA" id="ARBA00024849"/>
    </source>
</evidence>
<comment type="subcellular location">
    <subcellularLocation>
        <location evidence="2">Cytoplasm</location>
    </subcellularLocation>
</comment>
<dbReference type="InterPro" id="IPR008880">
    <property type="entry name" value="Trigger_fac_C"/>
</dbReference>
<dbReference type="GO" id="GO:0006457">
    <property type="term" value="P:protein folding"/>
    <property type="evidence" value="ECO:0007669"/>
    <property type="project" value="InterPro"/>
</dbReference>
<dbReference type="FunFam" id="3.10.50.40:FF:000001">
    <property type="entry name" value="Trigger factor"/>
    <property type="match status" value="1"/>
</dbReference>
<comment type="caution">
    <text evidence="12">The sequence shown here is derived from an EMBL/GenBank/DDBJ whole genome shotgun (WGS) entry which is preliminary data.</text>
</comment>
<keyword evidence="8" id="KW-0131">Cell cycle</keyword>
<dbReference type="NCBIfam" id="TIGR00115">
    <property type="entry name" value="tig"/>
    <property type="match status" value="1"/>
</dbReference>
<dbReference type="EMBL" id="JACRTC010000008">
    <property type="protein sequence ID" value="MBC8571190.1"/>
    <property type="molecule type" value="Genomic_DNA"/>
</dbReference>